<keyword evidence="1" id="KW-0472">Membrane</keyword>
<proteinExistence type="predicted"/>
<protein>
    <submittedName>
        <fullName evidence="2">Uncharacterized protein</fullName>
    </submittedName>
</protein>
<reference evidence="2" key="2">
    <citation type="journal article" date="2019" name="Genome Biol. Evol.">
        <title>Day and night: Metabolic profiles and evolutionary relationships of six axenic non-marine cyanobacteria.</title>
        <authorList>
            <person name="Will S.E."/>
            <person name="Henke P."/>
            <person name="Boedeker C."/>
            <person name="Huang S."/>
            <person name="Brinkmann H."/>
            <person name="Rohde M."/>
            <person name="Jarek M."/>
            <person name="Friedl T."/>
            <person name="Seufert S."/>
            <person name="Schumacher M."/>
            <person name="Overmann J."/>
            <person name="Neumann-Schaal M."/>
            <person name="Petersen J."/>
        </authorList>
    </citation>
    <scope>NUCLEOTIDE SEQUENCE [LARGE SCALE GENOMIC DNA]</scope>
    <source>
        <strain evidence="2">PCC 7102</strain>
    </source>
</reference>
<feature type="transmembrane region" description="Helical" evidence="1">
    <location>
        <begin position="142"/>
        <end position="165"/>
    </location>
</feature>
<dbReference type="AlphaFoldDB" id="A0A3S1CIJ5"/>
<evidence type="ECO:0000256" key="1">
    <source>
        <dbReference type="SAM" id="Phobius"/>
    </source>
</evidence>
<dbReference type="Proteomes" id="UP000271624">
    <property type="component" value="Unassembled WGS sequence"/>
</dbReference>
<dbReference type="OrthoDB" id="9920404at2"/>
<evidence type="ECO:0000313" key="2">
    <source>
        <dbReference type="EMBL" id="RUT04237.1"/>
    </source>
</evidence>
<dbReference type="EMBL" id="RSCL01000011">
    <property type="protein sequence ID" value="RUT04237.1"/>
    <property type="molecule type" value="Genomic_DNA"/>
</dbReference>
<evidence type="ECO:0000313" key="3">
    <source>
        <dbReference type="Proteomes" id="UP000271624"/>
    </source>
</evidence>
<gene>
    <name evidence="2" type="ORF">DSM106972_044650</name>
</gene>
<feature type="transmembrane region" description="Helical" evidence="1">
    <location>
        <begin position="15"/>
        <end position="39"/>
    </location>
</feature>
<accession>A0A3S1CIJ5</accession>
<reference evidence="2" key="1">
    <citation type="submission" date="2018-12" db="EMBL/GenBank/DDBJ databases">
        <authorList>
            <person name="Will S."/>
            <person name="Neumann-Schaal M."/>
            <person name="Henke P."/>
        </authorList>
    </citation>
    <scope>NUCLEOTIDE SEQUENCE</scope>
    <source>
        <strain evidence="2">PCC 7102</strain>
    </source>
</reference>
<keyword evidence="1" id="KW-0812">Transmembrane</keyword>
<feature type="transmembrane region" description="Helical" evidence="1">
    <location>
        <begin position="109"/>
        <end position="130"/>
    </location>
</feature>
<comment type="caution">
    <text evidence="2">The sequence shown here is derived from an EMBL/GenBank/DDBJ whole genome shotgun (WGS) entry which is preliminary data.</text>
</comment>
<keyword evidence="3" id="KW-1185">Reference proteome</keyword>
<sequence>MSKHAAKSGGYWEAVWGSIAGSVVYFIFTQIIYFTIEFLSKVIFNYSMSDIYFKVILAVDNIILAAFIFFIFLVSSVILIGIYLVARAIGCRCALTWGNFSGAKLTSKYLLRFDLFFISLCVFLFIILAIQSLLGIMQAEIVHINFLLGYLIVSLIIPSFLARCYSNFRFRKLML</sequence>
<organism evidence="2 3">
    <name type="scientific">Dulcicalothrix desertica PCC 7102</name>
    <dbReference type="NCBI Taxonomy" id="232991"/>
    <lineage>
        <taxon>Bacteria</taxon>
        <taxon>Bacillati</taxon>
        <taxon>Cyanobacteriota</taxon>
        <taxon>Cyanophyceae</taxon>
        <taxon>Nostocales</taxon>
        <taxon>Calotrichaceae</taxon>
        <taxon>Dulcicalothrix</taxon>
    </lineage>
</organism>
<keyword evidence="1" id="KW-1133">Transmembrane helix</keyword>
<dbReference type="RefSeq" id="WP_127082864.1">
    <property type="nucleotide sequence ID" value="NZ_RSCL01000011.1"/>
</dbReference>
<name>A0A3S1CIJ5_9CYAN</name>